<evidence type="ECO:0000256" key="1">
    <source>
        <dbReference type="SAM" id="MobiDB-lite"/>
    </source>
</evidence>
<feature type="region of interest" description="Disordered" evidence="1">
    <location>
        <begin position="1"/>
        <end position="26"/>
    </location>
</feature>
<dbReference type="AlphaFoldDB" id="A0A7R8VR94"/>
<gene>
    <name evidence="2" type="ORF">TDIB3V08_LOCUS9375</name>
</gene>
<evidence type="ECO:0000313" key="2">
    <source>
        <dbReference type="EMBL" id="CAD7203201.1"/>
    </source>
</evidence>
<sequence length="136" mass="14954">MASVRRYLQHTPGETTGRGEVGKVEKELPRKPARAAVLVARDIGPTPVQSFVNIECPKVQTSVKTATPSLPPYLQNDLSKHGVYIREHLLKLRQASSSVKGLLMLCEIQAAVACHYPHDVSLYFAVRLLPDSELPA</sequence>
<proteinExistence type="predicted"/>
<protein>
    <submittedName>
        <fullName evidence="2">Uncharacterized protein</fullName>
    </submittedName>
</protein>
<organism evidence="2">
    <name type="scientific">Timema douglasi</name>
    <name type="common">Walking stick</name>
    <dbReference type="NCBI Taxonomy" id="61478"/>
    <lineage>
        <taxon>Eukaryota</taxon>
        <taxon>Metazoa</taxon>
        <taxon>Ecdysozoa</taxon>
        <taxon>Arthropoda</taxon>
        <taxon>Hexapoda</taxon>
        <taxon>Insecta</taxon>
        <taxon>Pterygota</taxon>
        <taxon>Neoptera</taxon>
        <taxon>Polyneoptera</taxon>
        <taxon>Phasmatodea</taxon>
        <taxon>Timematodea</taxon>
        <taxon>Timematoidea</taxon>
        <taxon>Timematidae</taxon>
        <taxon>Timema</taxon>
    </lineage>
</organism>
<accession>A0A7R8VR94</accession>
<reference evidence="2" key="1">
    <citation type="submission" date="2020-11" db="EMBL/GenBank/DDBJ databases">
        <authorList>
            <person name="Tran Van P."/>
        </authorList>
    </citation>
    <scope>NUCLEOTIDE SEQUENCE</scope>
</reference>
<name>A0A7R8VR94_TIMDO</name>
<dbReference type="EMBL" id="OA570311">
    <property type="protein sequence ID" value="CAD7203201.1"/>
    <property type="molecule type" value="Genomic_DNA"/>
</dbReference>